<evidence type="ECO:0000313" key="6">
    <source>
        <dbReference type="Proteomes" id="UP000019471"/>
    </source>
</evidence>
<dbReference type="GO" id="GO:0005634">
    <property type="term" value="C:nucleus"/>
    <property type="evidence" value="ECO:0007669"/>
    <property type="project" value="TreeGrafter"/>
</dbReference>
<dbReference type="EMBL" id="AMGX01000015">
    <property type="protein sequence ID" value="EXJ67880.1"/>
    <property type="molecule type" value="Genomic_DNA"/>
</dbReference>
<gene>
    <name evidence="5" type="ORF">A1O5_09227</name>
</gene>
<dbReference type="CDD" id="cd12148">
    <property type="entry name" value="fungal_TF_MHR"/>
    <property type="match status" value="1"/>
</dbReference>
<reference evidence="5 6" key="1">
    <citation type="submission" date="2013-03" db="EMBL/GenBank/DDBJ databases">
        <title>The Genome Sequence of Cladophialophora psammophila CBS 110553.</title>
        <authorList>
            <consortium name="The Broad Institute Genomics Platform"/>
            <person name="Cuomo C."/>
            <person name="de Hoog S."/>
            <person name="Gorbushina A."/>
            <person name="Walker B."/>
            <person name="Young S.K."/>
            <person name="Zeng Q."/>
            <person name="Gargeya S."/>
            <person name="Fitzgerald M."/>
            <person name="Haas B."/>
            <person name="Abouelleil A."/>
            <person name="Allen A.W."/>
            <person name="Alvarado L."/>
            <person name="Arachchi H.M."/>
            <person name="Berlin A.M."/>
            <person name="Chapman S.B."/>
            <person name="Gainer-Dewar J."/>
            <person name="Goldberg J."/>
            <person name="Griggs A."/>
            <person name="Gujja S."/>
            <person name="Hansen M."/>
            <person name="Howarth C."/>
            <person name="Imamovic A."/>
            <person name="Ireland A."/>
            <person name="Larimer J."/>
            <person name="McCowan C."/>
            <person name="Murphy C."/>
            <person name="Pearson M."/>
            <person name="Poon T.W."/>
            <person name="Priest M."/>
            <person name="Roberts A."/>
            <person name="Saif S."/>
            <person name="Shea T."/>
            <person name="Sisk P."/>
            <person name="Sykes S."/>
            <person name="Wortman J."/>
            <person name="Nusbaum C."/>
            <person name="Birren B."/>
        </authorList>
    </citation>
    <scope>NUCLEOTIDE SEQUENCE [LARGE SCALE GENOMIC DNA]</scope>
    <source>
        <strain evidence="5 6">CBS 110553</strain>
    </source>
</reference>
<keyword evidence="6" id="KW-1185">Reference proteome</keyword>
<keyword evidence="3" id="KW-0804">Transcription</keyword>
<protein>
    <recommendedName>
        <fullName evidence="7">Transcription factor domain-containing protein</fullName>
    </recommendedName>
</protein>
<name>W9WSB9_9EURO</name>
<evidence type="ECO:0000256" key="3">
    <source>
        <dbReference type="ARBA" id="ARBA00023163"/>
    </source>
</evidence>
<keyword evidence="4" id="KW-0539">Nucleus</keyword>
<keyword evidence="1" id="KW-0805">Transcription regulation</keyword>
<sequence>MEEQRPPLEEEVRRRTVDAALRRTLLDKTSEMCINATIELIDLLDLAYHTRNDTMPESWYTIFYLYNCGMTLLIHRHRRPDLDPGLKASWTKCLTILGHYQTMRRTAVKCVRLLELAARNFAPRHWLPSTTAGAGAGGRAAAMAQEQQQGQVQESNVMVGLGVGCSSSSSTASAVEARDQHQDKYRQQQLQMQQHCRQLSAAPGDVGVGSCGNLFAFQLDADLANATAQIPVPAQAQAQRQVDGDRDGNVECGAALPDLIFDDTIDFSWLSTAPFELSPEELTGTFW</sequence>
<proteinExistence type="predicted"/>
<dbReference type="GO" id="GO:0000978">
    <property type="term" value="F:RNA polymerase II cis-regulatory region sequence-specific DNA binding"/>
    <property type="evidence" value="ECO:0007669"/>
    <property type="project" value="TreeGrafter"/>
</dbReference>
<dbReference type="PANTHER" id="PTHR47424:SF3">
    <property type="entry name" value="REGULATORY PROTEIN GAL4"/>
    <property type="match status" value="1"/>
</dbReference>
<dbReference type="GO" id="GO:0000435">
    <property type="term" value="P:positive regulation of transcription from RNA polymerase II promoter by galactose"/>
    <property type="evidence" value="ECO:0007669"/>
    <property type="project" value="TreeGrafter"/>
</dbReference>
<dbReference type="GeneID" id="19193923"/>
<evidence type="ECO:0008006" key="7">
    <source>
        <dbReference type="Google" id="ProtNLM"/>
    </source>
</evidence>
<dbReference type="AlphaFoldDB" id="W9WSB9"/>
<keyword evidence="2" id="KW-0238">DNA-binding</keyword>
<dbReference type="RefSeq" id="XP_007747996.1">
    <property type="nucleotide sequence ID" value="XM_007749806.1"/>
</dbReference>
<accession>W9WSB9</accession>
<dbReference type="InterPro" id="IPR051127">
    <property type="entry name" value="Fungal_SecMet_Regulators"/>
</dbReference>
<dbReference type="STRING" id="1182543.W9WSB9"/>
<dbReference type="GO" id="GO:0000981">
    <property type="term" value="F:DNA-binding transcription factor activity, RNA polymerase II-specific"/>
    <property type="evidence" value="ECO:0007669"/>
    <property type="project" value="TreeGrafter"/>
</dbReference>
<organism evidence="5 6">
    <name type="scientific">Cladophialophora psammophila CBS 110553</name>
    <dbReference type="NCBI Taxonomy" id="1182543"/>
    <lineage>
        <taxon>Eukaryota</taxon>
        <taxon>Fungi</taxon>
        <taxon>Dikarya</taxon>
        <taxon>Ascomycota</taxon>
        <taxon>Pezizomycotina</taxon>
        <taxon>Eurotiomycetes</taxon>
        <taxon>Chaetothyriomycetidae</taxon>
        <taxon>Chaetothyriales</taxon>
        <taxon>Herpotrichiellaceae</taxon>
        <taxon>Cladophialophora</taxon>
    </lineage>
</organism>
<evidence type="ECO:0000256" key="4">
    <source>
        <dbReference type="ARBA" id="ARBA00023242"/>
    </source>
</evidence>
<dbReference type="HOGENOM" id="CLU_969788_0_0_1"/>
<evidence type="ECO:0000256" key="2">
    <source>
        <dbReference type="ARBA" id="ARBA00023125"/>
    </source>
</evidence>
<dbReference type="PANTHER" id="PTHR47424">
    <property type="entry name" value="REGULATORY PROTEIN GAL4"/>
    <property type="match status" value="1"/>
</dbReference>
<evidence type="ECO:0000313" key="5">
    <source>
        <dbReference type="EMBL" id="EXJ67880.1"/>
    </source>
</evidence>
<evidence type="ECO:0000256" key="1">
    <source>
        <dbReference type="ARBA" id="ARBA00023015"/>
    </source>
</evidence>
<dbReference type="Proteomes" id="UP000019471">
    <property type="component" value="Unassembled WGS sequence"/>
</dbReference>
<comment type="caution">
    <text evidence="5">The sequence shown here is derived from an EMBL/GenBank/DDBJ whole genome shotgun (WGS) entry which is preliminary data.</text>
</comment>